<evidence type="ECO:0000313" key="2">
    <source>
        <dbReference type="Proteomes" id="UP001234202"/>
    </source>
</evidence>
<dbReference type="EMBL" id="JASBWV010000008">
    <property type="protein sequence ID" value="KAJ9125019.1"/>
    <property type="molecule type" value="Genomic_DNA"/>
</dbReference>
<protein>
    <submittedName>
        <fullName evidence="1">GTPase required for pre-60S ribosomal subunit nuclear export and maturation</fullName>
    </submittedName>
</protein>
<reference evidence="1" key="1">
    <citation type="submission" date="2023-04" db="EMBL/GenBank/DDBJ databases">
        <title>Draft Genome sequencing of Naganishia species isolated from polar environments using Oxford Nanopore Technology.</title>
        <authorList>
            <person name="Leo P."/>
            <person name="Venkateswaran K."/>
        </authorList>
    </citation>
    <scope>NUCLEOTIDE SEQUENCE</scope>
    <source>
        <strain evidence="1">DBVPG 5303</strain>
    </source>
</reference>
<evidence type="ECO:0000313" key="1">
    <source>
        <dbReference type="EMBL" id="KAJ9125019.1"/>
    </source>
</evidence>
<proteinExistence type="predicted"/>
<sequence>MGNTRVISQTALDHFRTSLAEQRANPYSVLLRRNKLPMGLLEDESKNASGKRAHITEVEPFNDTFGPKAQRKRPRLDIGSMEELSQAATDAQEAKGMRWIA</sequence>
<accession>A0ACC2XLU9</accession>
<name>A0ACC2XLU9_9TREE</name>
<comment type="caution">
    <text evidence="1">The sequence shown here is derived from an EMBL/GenBank/DDBJ whole genome shotgun (WGS) entry which is preliminary data.</text>
</comment>
<dbReference type="Proteomes" id="UP001234202">
    <property type="component" value="Unassembled WGS sequence"/>
</dbReference>
<organism evidence="1 2">
    <name type="scientific">Naganishia onofrii</name>
    <dbReference type="NCBI Taxonomy" id="1851511"/>
    <lineage>
        <taxon>Eukaryota</taxon>
        <taxon>Fungi</taxon>
        <taxon>Dikarya</taxon>
        <taxon>Basidiomycota</taxon>
        <taxon>Agaricomycotina</taxon>
        <taxon>Tremellomycetes</taxon>
        <taxon>Filobasidiales</taxon>
        <taxon>Filobasidiaceae</taxon>
        <taxon>Naganishia</taxon>
    </lineage>
</organism>
<keyword evidence="2" id="KW-1185">Reference proteome</keyword>
<gene>
    <name evidence="1" type="primary">NOG2_2</name>
    <name evidence="1" type="ORF">QFC24_002953</name>
</gene>